<keyword evidence="2" id="KW-0812">Transmembrane</keyword>
<evidence type="ECO:0000313" key="4">
    <source>
        <dbReference type="Proteomes" id="UP000252255"/>
    </source>
</evidence>
<keyword evidence="2" id="KW-0472">Membrane</keyword>
<dbReference type="AlphaFoldDB" id="A0A367WRY2"/>
<organism evidence="3 4">
    <name type="scientific">Thalassospira profundimaris</name>
    <dbReference type="NCBI Taxonomy" id="502049"/>
    <lineage>
        <taxon>Bacteria</taxon>
        <taxon>Pseudomonadati</taxon>
        <taxon>Pseudomonadota</taxon>
        <taxon>Alphaproteobacteria</taxon>
        <taxon>Rhodospirillales</taxon>
        <taxon>Thalassospiraceae</taxon>
        <taxon>Thalassospira</taxon>
    </lineage>
</organism>
<dbReference type="Proteomes" id="UP000252255">
    <property type="component" value="Unassembled WGS sequence"/>
</dbReference>
<keyword evidence="2" id="KW-1133">Transmembrane helix</keyword>
<evidence type="ECO:0000256" key="1">
    <source>
        <dbReference type="SAM" id="MobiDB-lite"/>
    </source>
</evidence>
<name>A0A367WRY2_9PROT</name>
<protein>
    <submittedName>
        <fullName evidence="3">Uncharacterized protein</fullName>
    </submittedName>
</protein>
<reference evidence="3 4" key="1">
    <citation type="submission" date="2014-07" db="EMBL/GenBank/DDBJ databases">
        <title>Draft genome sequence of Thalassospira profundimaris PR54-5.</title>
        <authorList>
            <person name="Lai Q."/>
            <person name="Shao Z."/>
        </authorList>
    </citation>
    <scope>NUCLEOTIDE SEQUENCE [LARGE SCALE GENOMIC DNA]</scope>
    <source>
        <strain evidence="3 4">PR54-5</strain>
    </source>
</reference>
<sequence>MSDMNILDAQQLAGDLIYRYLSVQYHCRDSRDLVRTGRFDDTPVDVEALNHDLTTMMSAFGMYMRDLGMLANGRSHIHPERSDATQLNNELYDTARRVHHTIKHLYCPPLFHKSSAWQDFCQLVAQIAGEEPVFGRTRDYKLSRQDQIEELLTLARYTGYKVCSSSWLNRMLGRPKLTSWGWFIRGLVGGLCAGVVFVLITSSLKTHSIIEASYQIIELFWMCVPLSMVGGGLAVSIYWVLHALGKPDLSIRDHPPTGRVNQESGAKPTADYDSQISAADASVKRVYTGTPDQFSTIGMDTELNRTAPPKNGGSS</sequence>
<dbReference type="EMBL" id="JPWI01000015">
    <property type="protein sequence ID" value="RCK43202.1"/>
    <property type="molecule type" value="Genomic_DNA"/>
</dbReference>
<accession>A0A367WRY2</accession>
<comment type="caution">
    <text evidence="3">The sequence shown here is derived from an EMBL/GenBank/DDBJ whole genome shotgun (WGS) entry which is preliminary data.</text>
</comment>
<feature type="transmembrane region" description="Helical" evidence="2">
    <location>
        <begin position="219"/>
        <end position="241"/>
    </location>
</feature>
<evidence type="ECO:0000256" key="2">
    <source>
        <dbReference type="SAM" id="Phobius"/>
    </source>
</evidence>
<feature type="region of interest" description="Disordered" evidence="1">
    <location>
        <begin position="252"/>
        <end position="273"/>
    </location>
</feature>
<evidence type="ECO:0000313" key="3">
    <source>
        <dbReference type="EMBL" id="RCK43202.1"/>
    </source>
</evidence>
<proteinExistence type="predicted"/>
<feature type="region of interest" description="Disordered" evidence="1">
    <location>
        <begin position="292"/>
        <end position="315"/>
    </location>
</feature>
<gene>
    <name evidence="3" type="ORF">TH30_19480</name>
</gene>
<feature type="transmembrane region" description="Helical" evidence="2">
    <location>
        <begin position="180"/>
        <end position="199"/>
    </location>
</feature>